<organism evidence="2 3">
    <name type="scientific">Microlunatus ginsengisoli</name>
    <dbReference type="NCBI Taxonomy" id="363863"/>
    <lineage>
        <taxon>Bacteria</taxon>
        <taxon>Bacillati</taxon>
        <taxon>Actinomycetota</taxon>
        <taxon>Actinomycetes</taxon>
        <taxon>Propionibacteriales</taxon>
        <taxon>Propionibacteriaceae</taxon>
        <taxon>Microlunatus</taxon>
    </lineage>
</organism>
<sequence length="75" mass="8473">MTDTHGEEHNDVSDNDQQQESSSSGEPGWEALEILRARVREAEARRDASIADLRQEMGDQDVLDEFGIDLSRLED</sequence>
<dbReference type="RefSeq" id="WP_344805432.1">
    <property type="nucleotide sequence ID" value="NZ_BAABAB010000018.1"/>
</dbReference>
<evidence type="ECO:0000313" key="3">
    <source>
        <dbReference type="Proteomes" id="UP001501490"/>
    </source>
</evidence>
<reference evidence="3" key="1">
    <citation type="journal article" date="2019" name="Int. J. Syst. Evol. Microbiol.">
        <title>The Global Catalogue of Microorganisms (GCM) 10K type strain sequencing project: providing services to taxonomists for standard genome sequencing and annotation.</title>
        <authorList>
            <consortium name="The Broad Institute Genomics Platform"/>
            <consortium name="The Broad Institute Genome Sequencing Center for Infectious Disease"/>
            <person name="Wu L."/>
            <person name="Ma J."/>
        </authorList>
    </citation>
    <scope>NUCLEOTIDE SEQUENCE [LARGE SCALE GENOMIC DNA]</scope>
    <source>
        <strain evidence="3">JCM 16929</strain>
    </source>
</reference>
<feature type="compositionally biased region" description="Low complexity" evidence="1">
    <location>
        <begin position="15"/>
        <end position="30"/>
    </location>
</feature>
<name>A0ABP7A2H6_9ACTN</name>
<proteinExistence type="predicted"/>
<keyword evidence="3" id="KW-1185">Reference proteome</keyword>
<comment type="caution">
    <text evidence="2">The sequence shown here is derived from an EMBL/GenBank/DDBJ whole genome shotgun (WGS) entry which is preliminary data.</text>
</comment>
<feature type="compositionally biased region" description="Basic and acidic residues" evidence="1">
    <location>
        <begin position="1"/>
        <end position="12"/>
    </location>
</feature>
<evidence type="ECO:0000313" key="2">
    <source>
        <dbReference type="EMBL" id="GAA3623645.1"/>
    </source>
</evidence>
<evidence type="ECO:0000256" key="1">
    <source>
        <dbReference type="SAM" id="MobiDB-lite"/>
    </source>
</evidence>
<dbReference type="Proteomes" id="UP001501490">
    <property type="component" value="Unassembled WGS sequence"/>
</dbReference>
<dbReference type="EMBL" id="BAABAB010000018">
    <property type="protein sequence ID" value="GAA3623645.1"/>
    <property type="molecule type" value="Genomic_DNA"/>
</dbReference>
<protein>
    <submittedName>
        <fullName evidence="2">Uncharacterized protein</fullName>
    </submittedName>
</protein>
<gene>
    <name evidence="2" type="ORF">GCM10022236_27530</name>
</gene>
<feature type="region of interest" description="Disordered" evidence="1">
    <location>
        <begin position="1"/>
        <end position="30"/>
    </location>
</feature>
<accession>A0ABP7A2H6</accession>